<evidence type="ECO:0000313" key="1">
    <source>
        <dbReference type="EMBL" id="OLU47258.1"/>
    </source>
</evidence>
<dbReference type="GeneID" id="78274995"/>
<reference evidence="1 2" key="1">
    <citation type="submission" date="2016-11" db="EMBL/GenBank/DDBJ databases">
        <title>Description of two novel members of the family Erysipelotrichaceae: Ileibacterium lipovorans gen. nov., sp. nov. and Dubosiella newyorkensis, gen. nov., sp. nov.</title>
        <authorList>
            <person name="Cox L.M."/>
            <person name="Sohn J."/>
            <person name="Tyrrell K.L."/>
            <person name="Citron D.M."/>
            <person name="Lawson P.A."/>
            <person name="Patel N.B."/>
            <person name="Iizumi T."/>
            <person name="Perez-Perez G.I."/>
            <person name="Goldstein E.J."/>
            <person name="Blaser M.J."/>
        </authorList>
    </citation>
    <scope>NUCLEOTIDE SEQUENCE [LARGE SCALE GENOMIC DNA]</scope>
    <source>
        <strain evidence="1 2">NYU-BL-A4</strain>
    </source>
</reference>
<dbReference type="EMBL" id="MPKA01000053">
    <property type="protein sequence ID" value="OLU47258.1"/>
    <property type="molecule type" value="Genomic_DNA"/>
</dbReference>
<dbReference type="STRING" id="1862672.BO225_03410"/>
<dbReference type="AlphaFoldDB" id="A0A1U7NP48"/>
<dbReference type="RefSeq" id="WP_076340885.1">
    <property type="nucleotide sequence ID" value="NZ_CAPDDE010000011.1"/>
</dbReference>
<evidence type="ECO:0008006" key="3">
    <source>
        <dbReference type="Google" id="ProtNLM"/>
    </source>
</evidence>
<comment type="caution">
    <text evidence="1">The sequence shown here is derived from an EMBL/GenBank/DDBJ whole genome shotgun (WGS) entry which is preliminary data.</text>
</comment>
<dbReference type="Pfam" id="PF22752">
    <property type="entry name" value="DUF488-N3i"/>
    <property type="match status" value="1"/>
</dbReference>
<proteinExistence type="predicted"/>
<evidence type="ECO:0000313" key="2">
    <source>
        <dbReference type="Proteomes" id="UP000186705"/>
    </source>
</evidence>
<dbReference type="InterPro" id="IPR052552">
    <property type="entry name" value="YeaO-like"/>
</dbReference>
<sequence length="126" mass="15062">MHELYIKQVYLPFASTDGYRVLVDRIWPRGIKKVDAHLDSWEKKIAPSNELRKWFHHDPQRFEIFKTKYREELEQNGEAQRLVEIVRKQLETQNVTLLYGAKDTQDNQAVVLKEWLLEKLVPSKTL</sequence>
<keyword evidence="2" id="KW-1185">Reference proteome</keyword>
<dbReference type="PANTHER" id="PTHR36849:SF1">
    <property type="entry name" value="CYTOPLASMIC PROTEIN"/>
    <property type="match status" value="1"/>
</dbReference>
<accession>A0A1U7NP48</accession>
<protein>
    <recommendedName>
        <fullName evidence="3">MarR family transcriptional regulator</fullName>
    </recommendedName>
</protein>
<dbReference type="OrthoDB" id="9790745at2"/>
<dbReference type="PANTHER" id="PTHR36849">
    <property type="entry name" value="CYTOPLASMIC PROTEIN-RELATED"/>
    <property type="match status" value="1"/>
</dbReference>
<gene>
    <name evidence="1" type="ORF">BO225_03410</name>
</gene>
<organism evidence="1 2">
    <name type="scientific">Dubosiella newyorkensis</name>
    <dbReference type="NCBI Taxonomy" id="1862672"/>
    <lineage>
        <taxon>Bacteria</taxon>
        <taxon>Bacillati</taxon>
        <taxon>Bacillota</taxon>
        <taxon>Erysipelotrichia</taxon>
        <taxon>Erysipelotrichales</taxon>
        <taxon>Erysipelotrichaceae</taxon>
        <taxon>Dubosiella</taxon>
    </lineage>
</organism>
<name>A0A1U7NP48_9FIRM</name>
<dbReference type="Proteomes" id="UP000186705">
    <property type="component" value="Unassembled WGS sequence"/>
</dbReference>